<organism evidence="1 2">
    <name type="scientific">Dreissena polymorpha</name>
    <name type="common">Zebra mussel</name>
    <name type="synonym">Mytilus polymorpha</name>
    <dbReference type="NCBI Taxonomy" id="45954"/>
    <lineage>
        <taxon>Eukaryota</taxon>
        <taxon>Metazoa</taxon>
        <taxon>Spiralia</taxon>
        <taxon>Lophotrochozoa</taxon>
        <taxon>Mollusca</taxon>
        <taxon>Bivalvia</taxon>
        <taxon>Autobranchia</taxon>
        <taxon>Heteroconchia</taxon>
        <taxon>Euheterodonta</taxon>
        <taxon>Imparidentia</taxon>
        <taxon>Neoheterodontei</taxon>
        <taxon>Myida</taxon>
        <taxon>Dreissenoidea</taxon>
        <taxon>Dreissenidae</taxon>
        <taxon>Dreissena</taxon>
    </lineage>
</organism>
<protein>
    <submittedName>
        <fullName evidence="1">Uncharacterized protein</fullName>
    </submittedName>
</protein>
<reference evidence="1" key="2">
    <citation type="submission" date="2020-11" db="EMBL/GenBank/DDBJ databases">
        <authorList>
            <person name="McCartney M.A."/>
            <person name="Auch B."/>
            <person name="Kono T."/>
            <person name="Mallez S."/>
            <person name="Becker A."/>
            <person name="Gohl D.M."/>
            <person name="Silverstein K.A.T."/>
            <person name="Koren S."/>
            <person name="Bechman K.B."/>
            <person name="Herman A."/>
            <person name="Abrahante J.E."/>
            <person name="Garbe J."/>
        </authorList>
    </citation>
    <scope>NUCLEOTIDE SEQUENCE</scope>
    <source>
        <strain evidence="1">Duluth1</strain>
        <tissue evidence="1">Whole animal</tissue>
    </source>
</reference>
<dbReference type="Proteomes" id="UP000828390">
    <property type="component" value="Unassembled WGS sequence"/>
</dbReference>
<dbReference type="EMBL" id="JAIWYP010000012">
    <property type="protein sequence ID" value="KAH3730119.1"/>
    <property type="molecule type" value="Genomic_DNA"/>
</dbReference>
<comment type="caution">
    <text evidence="1">The sequence shown here is derived from an EMBL/GenBank/DDBJ whole genome shotgun (WGS) entry which is preliminary data.</text>
</comment>
<reference evidence="1" key="1">
    <citation type="journal article" date="2019" name="bioRxiv">
        <title>The Genome of the Zebra Mussel, Dreissena polymorpha: A Resource for Invasive Species Research.</title>
        <authorList>
            <person name="McCartney M.A."/>
            <person name="Auch B."/>
            <person name="Kono T."/>
            <person name="Mallez S."/>
            <person name="Zhang Y."/>
            <person name="Obille A."/>
            <person name="Becker A."/>
            <person name="Abrahante J.E."/>
            <person name="Garbe J."/>
            <person name="Badalamenti J.P."/>
            <person name="Herman A."/>
            <person name="Mangelson H."/>
            <person name="Liachko I."/>
            <person name="Sullivan S."/>
            <person name="Sone E.D."/>
            <person name="Koren S."/>
            <person name="Silverstein K.A.T."/>
            <person name="Beckman K.B."/>
            <person name="Gohl D.M."/>
        </authorList>
    </citation>
    <scope>NUCLEOTIDE SEQUENCE</scope>
    <source>
        <strain evidence="1">Duluth1</strain>
        <tissue evidence="1">Whole animal</tissue>
    </source>
</reference>
<evidence type="ECO:0000313" key="2">
    <source>
        <dbReference type="Proteomes" id="UP000828390"/>
    </source>
</evidence>
<name>A0A9D4HSV4_DREPO</name>
<keyword evidence="2" id="KW-1185">Reference proteome</keyword>
<dbReference type="AlphaFoldDB" id="A0A9D4HSV4"/>
<proteinExistence type="predicted"/>
<sequence>MIQLQTLIKEVESTVNPRPLVYVEDGVNSNIPLSPNHFLTLNPITGIPELDSECQDEDYKSSESSKHKLLKIWTKYVKLVLANMA</sequence>
<evidence type="ECO:0000313" key="1">
    <source>
        <dbReference type="EMBL" id="KAH3730119.1"/>
    </source>
</evidence>
<accession>A0A9D4HSV4</accession>
<gene>
    <name evidence="1" type="ORF">DPMN_056099</name>
</gene>